<reference evidence="1" key="1">
    <citation type="submission" date="2019-10" db="EMBL/GenBank/DDBJ databases">
        <title>Conservation and host-specific expression of non-tandemly repeated heterogenous ribosome RNA gene in arbuscular mycorrhizal fungi.</title>
        <authorList>
            <person name="Maeda T."/>
            <person name="Kobayashi Y."/>
            <person name="Nakagawa T."/>
            <person name="Ezawa T."/>
            <person name="Yamaguchi K."/>
            <person name="Bino T."/>
            <person name="Nishimoto Y."/>
            <person name="Shigenobu S."/>
            <person name="Kawaguchi M."/>
        </authorList>
    </citation>
    <scope>NUCLEOTIDE SEQUENCE</scope>
    <source>
        <strain evidence="1">HR1</strain>
    </source>
</reference>
<accession>A0A8H3LH44</accession>
<dbReference type="AlphaFoldDB" id="A0A8H3LH44"/>
<organism evidence="1 2">
    <name type="scientific">Rhizophagus clarus</name>
    <dbReference type="NCBI Taxonomy" id="94130"/>
    <lineage>
        <taxon>Eukaryota</taxon>
        <taxon>Fungi</taxon>
        <taxon>Fungi incertae sedis</taxon>
        <taxon>Mucoromycota</taxon>
        <taxon>Glomeromycotina</taxon>
        <taxon>Glomeromycetes</taxon>
        <taxon>Glomerales</taxon>
        <taxon>Glomeraceae</taxon>
        <taxon>Rhizophagus</taxon>
    </lineage>
</organism>
<proteinExistence type="predicted"/>
<dbReference type="Proteomes" id="UP000615446">
    <property type="component" value="Unassembled WGS sequence"/>
</dbReference>
<evidence type="ECO:0000313" key="2">
    <source>
        <dbReference type="Proteomes" id="UP000615446"/>
    </source>
</evidence>
<sequence length="401" mass="45984">MSVNKIHEFFNHEPENWDILTFLEECNIPLFKQKIESYLTSLEVISNTQKGPKRERADKLLNLYRQGSDYVRARDWKKEKKAKPVDGTSVHIHQVTADNSMIGINSGSFDINNMPKRNKEDEKIDHKQKRTKIEHYFPHEPHETQRKQQLFENVDNDDDLSGITLVPSDDILDQLDGYTTPSPRSPMTKNLTVELPRVKHQNKILVDMENNPFLEESDFILSIDDIPCDLTFEDGNSADDFYIEEINVDKGLLVESNVHEILSLSSILLLSPNSHSTLMVDIFGSPLLDKIHKALMPMQEIALDPKLESKLREAIKKAKSSRNCAVDLLSAELISDRELKKNLGSVILKGLETLPTDKIRNELSETSLITNHLDYIMKGIFHDSDKYIVQWPNTAFRDGHI</sequence>
<evidence type="ECO:0000313" key="1">
    <source>
        <dbReference type="EMBL" id="GES85741.1"/>
    </source>
</evidence>
<gene>
    <name evidence="1" type="ORF">RCL2_001284400</name>
</gene>
<comment type="caution">
    <text evidence="1">The sequence shown here is derived from an EMBL/GenBank/DDBJ whole genome shotgun (WGS) entry which is preliminary data.</text>
</comment>
<name>A0A8H3LH44_9GLOM</name>
<dbReference type="OrthoDB" id="2346914at2759"/>
<dbReference type="EMBL" id="BLAL01000156">
    <property type="protein sequence ID" value="GES85741.1"/>
    <property type="molecule type" value="Genomic_DNA"/>
</dbReference>
<protein>
    <submittedName>
        <fullName evidence="1">Uncharacterized protein</fullName>
    </submittedName>
</protein>